<reference evidence="1" key="1">
    <citation type="submission" date="2021-06" db="EMBL/GenBank/DDBJ databases">
        <authorList>
            <person name="Kallberg Y."/>
            <person name="Tangrot J."/>
            <person name="Rosling A."/>
        </authorList>
    </citation>
    <scope>NUCLEOTIDE SEQUENCE</scope>
    <source>
        <strain evidence="1">CL551</strain>
    </source>
</reference>
<comment type="caution">
    <text evidence="1">The sequence shown here is derived from an EMBL/GenBank/DDBJ whole genome shotgun (WGS) entry which is preliminary data.</text>
</comment>
<keyword evidence="2" id="KW-1185">Reference proteome</keyword>
<dbReference type="EMBL" id="CAJVPV010018988">
    <property type="protein sequence ID" value="CAG8709522.1"/>
    <property type="molecule type" value="Genomic_DNA"/>
</dbReference>
<protein>
    <submittedName>
        <fullName evidence="1">11187_t:CDS:1</fullName>
    </submittedName>
</protein>
<gene>
    <name evidence="1" type="ORF">AMORRO_LOCUS12610</name>
</gene>
<organism evidence="1 2">
    <name type="scientific">Acaulospora morrowiae</name>
    <dbReference type="NCBI Taxonomy" id="94023"/>
    <lineage>
        <taxon>Eukaryota</taxon>
        <taxon>Fungi</taxon>
        <taxon>Fungi incertae sedis</taxon>
        <taxon>Mucoromycota</taxon>
        <taxon>Glomeromycotina</taxon>
        <taxon>Glomeromycetes</taxon>
        <taxon>Diversisporales</taxon>
        <taxon>Acaulosporaceae</taxon>
        <taxon>Acaulospora</taxon>
    </lineage>
</organism>
<dbReference type="Proteomes" id="UP000789342">
    <property type="component" value="Unassembled WGS sequence"/>
</dbReference>
<proteinExistence type="predicted"/>
<evidence type="ECO:0000313" key="1">
    <source>
        <dbReference type="EMBL" id="CAG8709522.1"/>
    </source>
</evidence>
<name>A0A9N9N816_9GLOM</name>
<sequence length="39" mass="4526">RTKILERDECLLMPMLCKRNAAHKTIRCCQVRAPKDGQV</sequence>
<evidence type="ECO:0000313" key="2">
    <source>
        <dbReference type="Proteomes" id="UP000789342"/>
    </source>
</evidence>
<feature type="non-terminal residue" evidence="1">
    <location>
        <position position="1"/>
    </location>
</feature>
<dbReference type="AlphaFoldDB" id="A0A9N9N816"/>
<accession>A0A9N9N816</accession>